<gene>
    <name evidence="1" type="ORF">TWF191_004283</name>
</gene>
<evidence type="ECO:0000313" key="1">
    <source>
        <dbReference type="EMBL" id="KAF3226920.1"/>
    </source>
</evidence>
<protein>
    <submittedName>
        <fullName evidence="1">Uncharacterized protein</fullName>
    </submittedName>
</protein>
<accession>A0A6G1MJR8</accession>
<dbReference type="Proteomes" id="UP000483672">
    <property type="component" value="Unassembled WGS sequence"/>
</dbReference>
<reference evidence="1 2" key="1">
    <citation type="submission" date="2019-06" db="EMBL/GenBank/DDBJ databases">
        <authorList>
            <person name="Palmer J.M."/>
        </authorList>
    </citation>
    <scope>NUCLEOTIDE SEQUENCE [LARGE SCALE GENOMIC DNA]</scope>
    <source>
        <strain evidence="1 2">TWF191</strain>
    </source>
</reference>
<dbReference type="AlphaFoldDB" id="A0A6G1MJR8"/>
<organism evidence="1 2">
    <name type="scientific">Orbilia oligospora</name>
    <name type="common">Nematode-trapping fungus</name>
    <name type="synonym">Arthrobotrys oligospora</name>
    <dbReference type="NCBI Taxonomy" id="2813651"/>
    <lineage>
        <taxon>Eukaryota</taxon>
        <taxon>Fungi</taxon>
        <taxon>Dikarya</taxon>
        <taxon>Ascomycota</taxon>
        <taxon>Pezizomycotina</taxon>
        <taxon>Orbiliomycetes</taxon>
        <taxon>Orbiliales</taxon>
        <taxon>Orbiliaceae</taxon>
        <taxon>Orbilia</taxon>
    </lineage>
</organism>
<name>A0A6G1MJR8_ORBOL</name>
<proteinExistence type="predicted"/>
<evidence type="ECO:0000313" key="2">
    <source>
        <dbReference type="Proteomes" id="UP000483672"/>
    </source>
</evidence>
<sequence length="529" mass="60826">MDNNSSNLNLNLFGLRIEAGPESGLLNLPTEIHLDIIGYVSQIPDGGSETLRSLAYTSKYFYTLCFRGRFKSIILGPMAIKVFQDGGLVGVQERKYVRLRFEKLWNTDWKSITPLSAIWMKPHSKEPMEEYFASICASIEALNLDLFPNVRKLSISDFLPECAVFNKLAFGFPDLSYTRFCGKLSVSHQELLGSKELSYFRVEEWVKAEMLELPALEVLKIFNSSIASPLDEFETIQFYKTAFYYLPSMLAPRLDELHIGVGNPEIPACDELFWPFDQRWEGLRHMGSTDLRLIRTPRRRKGVWKRHCIGDFIEGGLADHEISLAPELLKKFSKITRLKIFHPMSRGYLDYHDGPNFVVERFPNLRSFELGTSKIGSGESSPPFSSNEFFVSSFYFGIGKLKYLRDVTLPWPKWGHELLRPEDLPYVWEKWAGVNIEGLETVVFNGVDYECEYDSTGRLSRLDYNTYVQTRVGFKVKLAEGGRMYEVADRWVKGNLCVHGSRLTKPLDFGSCVSYEWENWWRGNGSVYS</sequence>
<comment type="caution">
    <text evidence="1">The sequence shown here is derived from an EMBL/GenBank/DDBJ whole genome shotgun (WGS) entry which is preliminary data.</text>
</comment>
<dbReference type="EMBL" id="WIPF01000021">
    <property type="protein sequence ID" value="KAF3226920.1"/>
    <property type="molecule type" value="Genomic_DNA"/>
</dbReference>